<organism evidence="2 3">
    <name type="scientific">Dyadobacter endophyticus</name>
    <dbReference type="NCBI Taxonomy" id="1749036"/>
    <lineage>
        <taxon>Bacteria</taxon>
        <taxon>Pseudomonadati</taxon>
        <taxon>Bacteroidota</taxon>
        <taxon>Cytophagia</taxon>
        <taxon>Cytophagales</taxon>
        <taxon>Spirosomataceae</taxon>
        <taxon>Dyadobacter</taxon>
    </lineage>
</organism>
<feature type="domain" description="Zinc finger CGNR" evidence="1">
    <location>
        <begin position="158"/>
        <end position="199"/>
    </location>
</feature>
<dbReference type="RefSeq" id="WP_188931323.1">
    <property type="nucleotide sequence ID" value="NZ_BMIA01000001.1"/>
</dbReference>
<dbReference type="InterPro" id="IPR010852">
    <property type="entry name" value="ABATE"/>
</dbReference>
<dbReference type="InterPro" id="IPR021005">
    <property type="entry name" value="Znf_CGNR"/>
</dbReference>
<evidence type="ECO:0000313" key="3">
    <source>
        <dbReference type="Proteomes" id="UP000600214"/>
    </source>
</evidence>
<evidence type="ECO:0000259" key="1">
    <source>
        <dbReference type="Pfam" id="PF11706"/>
    </source>
</evidence>
<evidence type="ECO:0000313" key="2">
    <source>
        <dbReference type="EMBL" id="GGH31523.1"/>
    </source>
</evidence>
<dbReference type="PANTHER" id="PTHR35525">
    <property type="entry name" value="BLL6575 PROTEIN"/>
    <property type="match status" value="1"/>
</dbReference>
<proteinExistence type="predicted"/>
<dbReference type="Gene3D" id="1.10.3300.10">
    <property type="entry name" value="Jann2411-like domain"/>
    <property type="match status" value="1"/>
</dbReference>
<dbReference type="EMBL" id="BMIA01000001">
    <property type="protein sequence ID" value="GGH31523.1"/>
    <property type="molecule type" value="Genomic_DNA"/>
</dbReference>
<gene>
    <name evidence="2" type="ORF">GCM10007423_20430</name>
</gene>
<dbReference type="Pfam" id="PF07336">
    <property type="entry name" value="ABATE"/>
    <property type="match status" value="1"/>
</dbReference>
<dbReference type="SUPFAM" id="SSF160904">
    <property type="entry name" value="Jann2411-like"/>
    <property type="match status" value="1"/>
</dbReference>
<accession>A0ABQ1YP28</accession>
<keyword evidence="3" id="KW-1185">Reference proteome</keyword>
<dbReference type="Pfam" id="PF11706">
    <property type="entry name" value="zf-CGNR"/>
    <property type="match status" value="1"/>
</dbReference>
<dbReference type="Proteomes" id="UP000600214">
    <property type="component" value="Unassembled WGS sequence"/>
</dbReference>
<sequence>MMRTLDNLQMDGGCLVFNFVNTVNTRKPAPEFDYLETFEDVLTWSAKAESLDGKQLRALSEYAVQEPDAALAVLQDVIEAREMLYGLFSAIAKGTPPDVTVTDAFNQRLSIAFQRIHLTFGPAGAEIHLGGKGVSLDEPLLPVLKSAFDILTRDGFERIKECPRCGWLFLDTSKNGKRKWCDMNVCGSREKSLEYYYRKTKARHNT</sequence>
<name>A0ABQ1YP28_9BACT</name>
<comment type="caution">
    <text evidence="2">The sequence shown here is derived from an EMBL/GenBank/DDBJ whole genome shotgun (WGS) entry which is preliminary data.</text>
</comment>
<protein>
    <recommendedName>
        <fullName evidence="1">Zinc finger CGNR domain-containing protein</fullName>
    </recommendedName>
</protein>
<dbReference type="InterPro" id="IPR023286">
    <property type="entry name" value="ABATE_dom_sf"/>
</dbReference>
<reference evidence="3" key="1">
    <citation type="journal article" date="2019" name="Int. J. Syst. Evol. Microbiol.">
        <title>The Global Catalogue of Microorganisms (GCM) 10K type strain sequencing project: providing services to taxonomists for standard genome sequencing and annotation.</title>
        <authorList>
            <consortium name="The Broad Institute Genomics Platform"/>
            <consortium name="The Broad Institute Genome Sequencing Center for Infectious Disease"/>
            <person name="Wu L."/>
            <person name="Ma J."/>
        </authorList>
    </citation>
    <scope>NUCLEOTIDE SEQUENCE [LARGE SCALE GENOMIC DNA]</scope>
    <source>
        <strain evidence="3">CGMCC 1.15288</strain>
    </source>
</reference>
<dbReference type="PANTHER" id="PTHR35525:SF3">
    <property type="entry name" value="BLL6575 PROTEIN"/>
    <property type="match status" value="1"/>
</dbReference>